<name>A0AAD2FKD0_9STRA</name>
<dbReference type="EMBL" id="CAKOGP040001335">
    <property type="protein sequence ID" value="CAJ1945177.1"/>
    <property type="molecule type" value="Genomic_DNA"/>
</dbReference>
<gene>
    <name evidence="2" type="ORF">CYCCA115_LOCUS9321</name>
</gene>
<evidence type="ECO:0000313" key="3">
    <source>
        <dbReference type="Proteomes" id="UP001295423"/>
    </source>
</evidence>
<feature type="domain" description="Glycosyltransferase 61 catalytic" evidence="1">
    <location>
        <begin position="345"/>
        <end position="422"/>
    </location>
</feature>
<dbReference type="InterPro" id="IPR049625">
    <property type="entry name" value="Glyco_transf_61_cat"/>
</dbReference>
<accession>A0AAD2FKD0</accession>
<evidence type="ECO:0000259" key="1">
    <source>
        <dbReference type="Pfam" id="PF04577"/>
    </source>
</evidence>
<proteinExistence type="predicted"/>
<dbReference type="GO" id="GO:0016757">
    <property type="term" value="F:glycosyltransferase activity"/>
    <property type="evidence" value="ECO:0007669"/>
    <property type="project" value="InterPro"/>
</dbReference>
<dbReference type="AlphaFoldDB" id="A0AAD2FKD0"/>
<dbReference type="Pfam" id="PF04577">
    <property type="entry name" value="Glyco_transf_61"/>
    <property type="match status" value="1"/>
</dbReference>
<organism evidence="2 3">
    <name type="scientific">Cylindrotheca closterium</name>
    <dbReference type="NCBI Taxonomy" id="2856"/>
    <lineage>
        <taxon>Eukaryota</taxon>
        <taxon>Sar</taxon>
        <taxon>Stramenopiles</taxon>
        <taxon>Ochrophyta</taxon>
        <taxon>Bacillariophyta</taxon>
        <taxon>Bacillariophyceae</taxon>
        <taxon>Bacillariophycidae</taxon>
        <taxon>Bacillariales</taxon>
        <taxon>Bacillariaceae</taxon>
        <taxon>Cylindrotheca</taxon>
    </lineage>
</organism>
<reference evidence="2" key="1">
    <citation type="submission" date="2023-08" db="EMBL/GenBank/DDBJ databases">
        <authorList>
            <person name="Audoor S."/>
            <person name="Bilcke G."/>
        </authorList>
    </citation>
    <scope>NUCLEOTIDE SEQUENCE</scope>
</reference>
<keyword evidence="3" id="KW-1185">Reference proteome</keyword>
<protein>
    <recommendedName>
        <fullName evidence="1">Glycosyltransferase 61 catalytic domain-containing protein</fullName>
    </recommendedName>
</protein>
<sequence>MAQPLSKAYTASDNQTLTTNKLNDITQQKSETINYDLSVAGLGKRRSHSTHYCLGPRQIEAPQRTKVRMYRSCHFTDVCFAPDGHPLYKASNTEFQGFRLIYITKDGDNSDYVQNPELIKTIIKPQGLMGGPSHMFPKRKFYTTPRIINESTAALHERFWSPIPVAIPFLPHQCTNFGHALGDNAFAIFRILQNFGLYHPELDFLPMRIECADEDACLDQCSCFDRCKVLSKVMAPFLKDGDKLTAFQYYFKTAMNMSTAHYRQRREKQSLPLLCFENVLSGMYYYADHGEDPTLHGGKENENGSNLFLVGKGDKVREFRNQYMIRLGLDPNRHLQRPCASRDSASIVVIPRRPETSRQSGWYDEKLIAELQKILPDEKVAVDDYSTYTVKAQVELISKAKVLVSMGGGASYLAWFLGPGASALFLKRRCKVNDGFIWDNLPYIRKEYFNATDCTAVPEVFDYAEMAKSVAGLIQHYNRRFCED</sequence>
<evidence type="ECO:0000313" key="2">
    <source>
        <dbReference type="EMBL" id="CAJ1945177.1"/>
    </source>
</evidence>
<comment type="caution">
    <text evidence="2">The sequence shown here is derived from an EMBL/GenBank/DDBJ whole genome shotgun (WGS) entry which is preliminary data.</text>
</comment>
<dbReference type="Proteomes" id="UP001295423">
    <property type="component" value="Unassembled WGS sequence"/>
</dbReference>